<dbReference type="SUPFAM" id="SSF69255">
    <property type="entry name" value="gp5 N-terminal domain-like"/>
    <property type="match status" value="1"/>
</dbReference>
<evidence type="ECO:0000259" key="2">
    <source>
        <dbReference type="Pfam" id="PF04717"/>
    </source>
</evidence>
<feature type="domain" description="Gp5/Type VI secretion system Vgr protein OB-fold" evidence="2">
    <location>
        <begin position="363"/>
        <end position="436"/>
    </location>
</feature>
<dbReference type="SUPFAM" id="SSF69279">
    <property type="entry name" value="Phage tail proteins"/>
    <property type="match status" value="1"/>
</dbReference>
<dbReference type="EMBL" id="JACSQV010000004">
    <property type="protein sequence ID" value="MBD7918000.1"/>
    <property type="molecule type" value="Genomic_DNA"/>
</dbReference>
<evidence type="ECO:0000313" key="3">
    <source>
        <dbReference type="EMBL" id="MBD7918000.1"/>
    </source>
</evidence>
<dbReference type="Gene3D" id="2.30.300.10">
    <property type="entry name" value="Baseplate protein-like domain - beta roll fold"/>
    <property type="match status" value="1"/>
</dbReference>
<evidence type="ECO:0000313" key="4">
    <source>
        <dbReference type="Proteomes" id="UP000604241"/>
    </source>
</evidence>
<keyword evidence="4" id="KW-1185">Reference proteome</keyword>
<sequence>MSTDLGTARLNPLAHTSFDVRLGGRALGITELADLLEVRVQRGVRTVGRASLTFVDRGYALVTSRLAIGQDVEVRADGTSLFTGTVTALGTRADDRGSTTTVTAHDGAYALTTDASVVARANVDASQVVAELARSARLSLQGWPSSRTEPWHLQADSPLGLIDDLAVASGLDWVVDGTTLRVWERASGTASGSRRTRLTVGVDLDELSARQVGRPDATYVVQGWDAATTTAVRATADAPAPRAGFTARVDAHGATPQIQVGGLQVRSAEEAQVRAQALAARHGRVEAHGRGPLLPGVVPGGEVEVAEGGPLDGTYYVQEVEHRFDGRASRTSFVAGDREPVHLRDATAGVGERRSARHTGLVVATVNSTDDPDRLGRVRVTYVTASDRTSSDWARVLAPGGGSAGGMVLQHEPGDEVLVAFEGGDVSRPVVLGGLHSASAPPPQTVRADGGPRVRSMHSRHGQRLVLGDGESGDDAYVELALGTAGHGLRISQQKAVLEVGKIPLRIVAGSSSIELDGTGRVTVRGTDIAVQADNELRLKGTTVKIEGTAKVEVTGAQVALKASGTAEVSASGPTKVVGNPVAIN</sequence>
<protein>
    <recommendedName>
        <fullName evidence="2">Gp5/Type VI secretion system Vgr protein OB-fold domain-containing protein</fullName>
    </recommendedName>
</protein>
<organism evidence="3 4">
    <name type="scientific">Cellulomonas avistercoris</name>
    <dbReference type="NCBI Taxonomy" id="2762242"/>
    <lineage>
        <taxon>Bacteria</taxon>
        <taxon>Bacillati</taxon>
        <taxon>Actinomycetota</taxon>
        <taxon>Actinomycetes</taxon>
        <taxon>Micrococcales</taxon>
        <taxon>Cellulomonadaceae</taxon>
        <taxon>Cellulomonas</taxon>
    </lineage>
</organism>
<accession>A0ABR8QC59</accession>
<dbReference type="InterPro" id="IPR006531">
    <property type="entry name" value="Gp5/Vgr_OB"/>
</dbReference>
<dbReference type="Pfam" id="PF04717">
    <property type="entry name" value="Phage_base_V"/>
    <property type="match status" value="1"/>
</dbReference>
<name>A0ABR8QC59_9CELL</name>
<dbReference type="RefSeq" id="WP_191781725.1">
    <property type="nucleotide sequence ID" value="NZ_JACSQV010000004.1"/>
</dbReference>
<feature type="region of interest" description="Disordered" evidence="1">
    <location>
        <begin position="435"/>
        <end position="456"/>
    </location>
</feature>
<gene>
    <name evidence="3" type="ORF">H9657_06870</name>
</gene>
<dbReference type="Gene3D" id="2.40.50.230">
    <property type="entry name" value="Gp5 N-terminal domain"/>
    <property type="match status" value="1"/>
</dbReference>
<evidence type="ECO:0000256" key="1">
    <source>
        <dbReference type="SAM" id="MobiDB-lite"/>
    </source>
</evidence>
<dbReference type="InterPro" id="IPR037026">
    <property type="entry name" value="Vgr_OB-fold_dom_sf"/>
</dbReference>
<dbReference type="Proteomes" id="UP000604241">
    <property type="component" value="Unassembled WGS sequence"/>
</dbReference>
<reference evidence="3 4" key="1">
    <citation type="submission" date="2020-08" db="EMBL/GenBank/DDBJ databases">
        <title>A Genomic Blueprint of the Chicken Gut Microbiome.</title>
        <authorList>
            <person name="Gilroy R."/>
            <person name="Ravi A."/>
            <person name="Getino M."/>
            <person name="Pursley I."/>
            <person name="Horton D.L."/>
            <person name="Alikhan N.-F."/>
            <person name="Baker D."/>
            <person name="Gharbi K."/>
            <person name="Hall N."/>
            <person name="Watson M."/>
            <person name="Adriaenssens E.M."/>
            <person name="Foster-Nyarko E."/>
            <person name="Jarju S."/>
            <person name="Secka A."/>
            <person name="Antonio M."/>
            <person name="Oren A."/>
            <person name="Chaudhuri R."/>
            <person name="La Ragione R.M."/>
            <person name="Hildebrand F."/>
            <person name="Pallen M.J."/>
        </authorList>
    </citation>
    <scope>NUCLEOTIDE SEQUENCE [LARGE SCALE GENOMIC DNA]</scope>
    <source>
        <strain evidence="3 4">Sa3CUA2</strain>
    </source>
</reference>
<comment type="caution">
    <text evidence="3">The sequence shown here is derived from an EMBL/GenBank/DDBJ whole genome shotgun (WGS) entry which is preliminary data.</text>
</comment>
<proteinExistence type="predicted"/>